<comment type="caution">
    <text evidence="19">The sequence shown here is derived from an EMBL/GenBank/DDBJ whole genome shotgun (WGS) entry which is preliminary data.</text>
</comment>
<evidence type="ECO:0000256" key="12">
    <source>
        <dbReference type="ARBA" id="ARBA00022692"/>
    </source>
</evidence>
<evidence type="ECO:0000313" key="20">
    <source>
        <dbReference type="Proteomes" id="UP000028401"/>
    </source>
</evidence>
<evidence type="ECO:0000256" key="13">
    <source>
        <dbReference type="ARBA" id="ARBA00022989"/>
    </source>
</evidence>
<dbReference type="GO" id="GO:0022872">
    <property type="term" value="F:protein-N(PI)-phosphohistidine-mannitol phosphotransferase system transmembrane transporter activity"/>
    <property type="evidence" value="ECO:0007669"/>
    <property type="project" value="InterPro"/>
</dbReference>
<feature type="transmembrane region" description="Helical" evidence="16">
    <location>
        <begin position="52"/>
        <end position="69"/>
    </location>
</feature>
<feature type="domain" description="PTS EIIC type-2" evidence="18">
    <location>
        <begin position="14"/>
        <end position="393"/>
    </location>
</feature>
<dbReference type="PATRIC" id="fig|1415168.3.peg.1453"/>
<dbReference type="GO" id="GO:0005886">
    <property type="term" value="C:plasma membrane"/>
    <property type="evidence" value="ECO:0007669"/>
    <property type="project" value="UniProtKB-SubCell"/>
</dbReference>
<evidence type="ECO:0000256" key="8">
    <source>
        <dbReference type="ARBA" id="ARBA00022553"/>
    </source>
</evidence>
<accession>A0A084AAZ3</accession>
<dbReference type="InterPro" id="IPR029503">
    <property type="entry name" value="PTS_EIIB_mannitol"/>
</dbReference>
<keyword evidence="7" id="KW-1003">Cell membrane</keyword>
<evidence type="ECO:0000256" key="10">
    <source>
        <dbReference type="ARBA" id="ARBA00022679"/>
    </source>
</evidence>
<dbReference type="SUPFAM" id="SSF52794">
    <property type="entry name" value="PTS system IIB component-like"/>
    <property type="match status" value="2"/>
</dbReference>
<keyword evidence="8" id="KW-0597">Phosphoprotein</keyword>
<keyword evidence="12 16" id="KW-0812">Transmembrane</keyword>
<sequence>MTDTVSLKVRVQKLGTALSNMVMPNIPVLIAWGVLTMFFIPDGFTPNKTFAAMVSPMLAFLIPLMIGYTGGKNIYEHRGGVVGAIATFGSIIATASISVGGLNAKGNVPMILGAMILGPFGAWLIKKFDEYIQPHIKAGLEMLINNFSAGLVGFGLSLFAVKVVGPLVAWLTDVMGHGVDFLISNHLIPLANLFIEPAKILFLNNAINQGILSPLGIQQVSENGKSLLFLLEANPGPGLGILIAFMLFGKGSAKATAPGAILIQFVGGIHEIYFPYVMMKPALFFAVMAGGVSGTLTNNLLGSGLAAPASPGSIIAITGMASGKSAGGFANVLCVWAGIAVAAIVSFLVAAFILKRDKSMIDDSAFENAKVGVATDKAVSKGQDSVSNIVTDHVDFSAIKHIIFACDAGMGSSAMGASILRNKVKKAGLGQDVTNVAIANLKAGSDTIVVTQEELAPRAATMAPDAHRYSVANFLNSPRYDEIISNLMNTDESVSEPFIADDLVSREEIDLNQIDEVVFAHDGLHIGSSTMGKETLQAIFSRHDVKIPISDVEFIGLGAFNAKNIMVVTKEEFTAIAKQKAPNAQHLSVESLITTPEYINMVNRMNK</sequence>
<evidence type="ECO:0000256" key="14">
    <source>
        <dbReference type="ARBA" id="ARBA00023136"/>
    </source>
</evidence>
<dbReference type="GO" id="GO:0009401">
    <property type="term" value="P:phosphoenolpyruvate-dependent sugar phosphotransferase system"/>
    <property type="evidence" value="ECO:0007669"/>
    <property type="project" value="UniProtKB-KW"/>
</dbReference>
<keyword evidence="6" id="KW-0813">Transport</keyword>
<feature type="transmembrane region" description="Helical" evidence="16">
    <location>
        <begin position="227"/>
        <end position="248"/>
    </location>
</feature>
<dbReference type="Pfam" id="PF02302">
    <property type="entry name" value="PTS_IIB"/>
    <property type="match status" value="1"/>
</dbReference>
<dbReference type="InterPro" id="IPR050893">
    <property type="entry name" value="Sugar_PTS"/>
</dbReference>
<feature type="transmembrane region" description="Helical" evidence="16">
    <location>
        <begin position="21"/>
        <end position="40"/>
    </location>
</feature>
<organism evidence="19 20">
    <name type="scientific">Lactococcus cremoris subsp. cremoris GE214</name>
    <dbReference type="NCBI Taxonomy" id="1415168"/>
    <lineage>
        <taxon>Bacteria</taxon>
        <taxon>Bacillati</taxon>
        <taxon>Bacillota</taxon>
        <taxon>Bacilli</taxon>
        <taxon>Lactobacillales</taxon>
        <taxon>Streptococcaceae</taxon>
        <taxon>Lactococcus</taxon>
        <taxon>Lactococcus cremoris subsp. cremoris</taxon>
    </lineage>
</organism>
<gene>
    <name evidence="19" type="ORF">U725_01383</name>
</gene>
<evidence type="ECO:0000259" key="18">
    <source>
        <dbReference type="PROSITE" id="PS51104"/>
    </source>
</evidence>
<evidence type="ECO:0000259" key="17">
    <source>
        <dbReference type="PROSITE" id="PS51099"/>
    </source>
</evidence>
<keyword evidence="10 19" id="KW-0808">Transferase</keyword>
<comment type="catalytic activity">
    <reaction evidence="1">
        <text>D-mannitol(out) + N(pros)-phospho-L-histidyl-[protein] = D-mannitol 1-phosphate(in) + L-histidyl-[protein]</text>
        <dbReference type="Rhea" id="RHEA:33363"/>
        <dbReference type="Rhea" id="RHEA-COMP:9745"/>
        <dbReference type="Rhea" id="RHEA-COMP:9746"/>
        <dbReference type="ChEBI" id="CHEBI:16899"/>
        <dbReference type="ChEBI" id="CHEBI:29979"/>
        <dbReference type="ChEBI" id="CHEBI:61381"/>
        <dbReference type="ChEBI" id="CHEBI:64837"/>
        <dbReference type="EC" id="2.7.1.197"/>
    </reaction>
</comment>
<dbReference type="RefSeq" id="WP_042748303.1">
    <property type="nucleotide sequence ID" value="NZ_AZSI01000047.1"/>
</dbReference>
<evidence type="ECO:0000256" key="9">
    <source>
        <dbReference type="ARBA" id="ARBA00022597"/>
    </source>
</evidence>
<dbReference type="PROSITE" id="PS51099">
    <property type="entry name" value="PTS_EIIB_TYPE_2"/>
    <property type="match status" value="1"/>
</dbReference>
<dbReference type="InterPro" id="IPR003352">
    <property type="entry name" value="PTS_EIIC"/>
</dbReference>
<proteinExistence type="predicted"/>
<keyword evidence="13 16" id="KW-1133">Transmembrane helix</keyword>
<dbReference type="EMBL" id="AZSI01000047">
    <property type="protein sequence ID" value="KEY62472.1"/>
    <property type="molecule type" value="Genomic_DNA"/>
</dbReference>
<dbReference type="EC" id="2.7.1.197" evidence="4"/>
<dbReference type="CDD" id="cd05567">
    <property type="entry name" value="PTS_IIB_mannitol"/>
    <property type="match status" value="1"/>
</dbReference>
<comment type="subcellular location">
    <subcellularLocation>
        <location evidence="3">Cell membrane</location>
        <topology evidence="3">Multi-pass membrane protein</topology>
    </subcellularLocation>
</comment>
<evidence type="ECO:0000256" key="5">
    <source>
        <dbReference type="ARBA" id="ARBA00021825"/>
    </source>
</evidence>
<dbReference type="PANTHER" id="PTHR30181">
    <property type="entry name" value="MANNITOL PERMEASE IIC COMPONENT"/>
    <property type="match status" value="1"/>
</dbReference>
<dbReference type="InterPro" id="IPR036095">
    <property type="entry name" value="PTS_EIIB-like_sf"/>
</dbReference>
<evidence type="ECO:0000256" key="6">
    <source>
        <dbReference type="ARBA" id="ARBA00022448"/>
    </source>
</evidence>
<dbReference type="AlphaFoldDB" id="A0A084AAZ3"/>
<keyword evidence="14 16" id="KW-0472">Membrane</keyword>
<feature type="transmembrane region" description="Helical" evidence="16">
    <location>
        <begin position="146"/>
        <end position="171"/>
    </location>
</feature>
<evidence type="ECO:0000256" key="3">
    <source>
        <dbReference type="ARBA" id="ARBA00004651"/>
    </source>
</evidence>
<evidence type="ECO:0000256" key="15">
    <source>
        <dbReference type="ARBA" id="ARBA00033349"/>
    </source>
</evidence>
<dbReference type="Gene3D" id="3.40.50.2300">
    <property type="match status" value="2"/>
</dbReference>
<keyword evidence="9" id="KW-0762">Sugar transport</keyword>
<feature type="transmembrane region" description="Helical" evidence="16">
    <location>
        <begin position="108"/>
        <end position="125"/>
    </location>
</feature>
<evidence type="ECO:0000256" key="11">
    <source>
        <dbReference type="ARBA" id="ARBA00022683"/>
    </source>
</evidence>
<name>A0A084AAZ3_LACLC</name>
<comment type="function">
    <text evidence="2">The phosphoenolpyruvate-dependent sugar phosphotransferase system (sugar PTS), a major carbohydrate active transport system, catalyzes the phosphorylation of incoming sugar substrates concomitantly with their translocation across the cell membrane. The enzyme II CmtAB PTS system is involved in D-mannitol transport.</text>
</comment>
<evidence type="ECO:0000256" key="4">
    <source>
        <dbReference type="ARBA" id="ARBA00011909"/>
    </source>
</evidence>
<feature type="domain" description="PTS EIIB type-2" evidence="17">
    <location>
        <begin position="400"/>
        <end position="495"/>
    </location>
</feature>
<dbReference type="Proteomes" id="UP000028401">
    <property type="component" value="Unassembled WGS sequence"/>
</dbReference>
<dbReference type="InterPro" id="IPR003501">
    <property type="entry name" value="PTS_EIIB_2/3"/>
</dbReference>
<keyword evidence="11" id="KW-0598">Phosphotransferase system</keyword>
<dbReference type="Pfam" id="PF02378">
    <property type="entry name" value="PTS_EIIC"/>
    <property type="match status" value="1"/>
</dbReference>
<dbReference type="InterPro" id="IPR013014">
    <property type="entry name" value="PTS_EIIC_2"/>
</dbReference>
<dbReference type="InterPro" id="IPR013011">
    <property type="entry name" value="PTS_EIIB_2"/>
</dbReference>
<dbReference type="PANTHER" id="PTHR30181:SF2">
    <property type="entry name" value="PTS SYSTEM MANNITOL-SPECIFIC EIICBA COMPONENT"/>
    <property type="match status" value="1"/>
</dbReference>
<evidence type="ECO:0000256" key="7">
    <source>
        <dbReference type="ARBA" id="ARBA00022475"/>
    </source>
</evidence>
<reference evidence="19 20" key="1">
    <citation type="submission" date="2014-06" db="EMBL/GenBank/DDBJ databases">
        <title>Draft genome sequence of the putrescine producing strain Lactococcus lactis subsp cremoris GE214.</title>
        <authorList>
            <person name="Ladero V."/>
            <person name="Linares D.M."/>
            <person name="del Rio B."/>
            <person name="Mayo B."/>
            <person name="Martin M.C."/>
            <person name="Fernandez M."/>
            <person name="Alvarez M.A."/>
        </authorList>
    </citation>
    <scope>NUCLEOTIDE SEQUENCE [LARGE SCALE GENOMIC DNA]</scope>
    <source>
        <strain evidence="19 20">GE214</strain>
    </source>
</reference>
<evidence type="ECO:0000256" key="1">
    <source>
        <dbReference type="ARBA" id="ARBA00001655"/>
    </source>
</evidence>
<dbReference type="GO" id="GO:0090563">
    <property type="term" value="F:protein-phosphocysteine-sugar phosphotransferase activity"/>
    <property type="evidence" value="ECO:0007669"/>
    <property type="project" value="TreeGrafter"/>
</dbReference>
<evidence type="ECO:0000313" key="19">
    <source>
        <dbReference type="EMBL" id="KEY62472.1"/>
    </source>
</evidence>
<feature type="transmembrane region" description="Helical" evidence="16">
    <location>
        <begin position="329"/>
        <end position="354"/>
    </location>
</feature>
<dbReference type="PROSITE" id="PS51104">
    <property type="entry name" value="PTS_EIIC_TYPE_2"/>
    <property type="match status" value="1"/>
</dbReference>
<evidence type="ECO:0000256" key="2">
    <source>
        <dbReference type="ARBA" id="ARBA00002434"/>
    </source>
</evidence>
<protein>
    <recommendedName>
        <fullName evidence="5">PTS system mannitol-specific EIICB component</fullName>
        <ecNumber evidence="4">2.7.1.197</ecNumber>
    </recommendedName>
    <alternativeName>
        <fullName evidence="15">EIICB-Mtl</fullName>
    </alternativeName>
</protein>
<evidence type="ECO:0000256" key="16">
    <source>
        <dbReference type="SAM" id="Phobius"/>
    </source>
</evidence>
<feature type="transmembrane region" description="Helical" evidence="16">
    <location>
        <begin position="81"/>
        <end position="102"/>
    </location>
</feature>